<dbReference type="Gene3D" id="3.40.50.12780">
    <property type="entry name" value="N-terminal domain of ligase-like"/>
    <property type="match status" value="1"/>
</dbReference>
<dbReference type="Pfam" id="PF23562">
    <property type="entry name" value="AMP-binding_C_3"/>
    <property type="match status" value="1"/>
</dbReference>
<evidence type="ECO:0000256" key="3">
    <source>
        <dbReference type="ARBA" id="ARBA00023098"/>
    </source>
</evidence>
<dbReference type="GO" id="GO:0016020">
    <property type="term" value="C:membrane"/>
    <property type="evidence" value="ECO:0007669"/>
    <property type="project" value="TreeGrafter"/>
</dbReference>
<dbReference type="InterPro" id="IPR042099">
    <property type="entry name" value="ANL_N_sf"/>
</dbReference>
<gene>
    <name evidence="5" type="ORF">IMCC3135_22020</name>
</gene>
<dbReference type="PROSITE" id="PS00455">
    <property type="entry name" value="AMP_BINDING"/>
    <property type="match status" value="1"/>
</dbReference>
<proteinExistence type="predicted"/>
<dbReference type="EMBL" id="CP018632">
    <property type="protein sequence ID" value="ASJ74476.1"/>
    <property type="molecule type" value="Genomic_DNA"/>
</dbReference>
<dbReference type="AlphaFoldDB" id="A0A2Z2NSF0"/>
<dbReference type="OrthoDB" id="5296889at2"/>
<keyword evidence="2" id="KW-0276">Fatty acid metabolism</keyword>
<dbReference type="InterPro" id="IPR000873">
    <property type="entry name" value="AMP-dep_synth/lig_dom"/>
</dbReference>
<evidence type="ECO:0000256" key="2">
    <source>
        <dbReference type="ARBA" id="ARBA00022832"/>
    </source>
</evidence>
<keyword evidence="3" id="KW-0443">Lipid metabolism</keyword>
<name>A0A2Z2NSF0_9GAMM</name>
<evidence type="ECO:0000313" key="6">
    <source>
        <dbReference type="Proteomes" id="UP000250079"/>
    </source>
</evidence>
<keyword evidence="6" id="KW-1185">Reference proteome</keyword>
<dbReference type="SUPFAM" id="SSF56801">
    <property type="entry name" value="Acetyl-CoA synthetase-like"/>
    <property type="match status" value="1"/>
</dbReference>
<organism evidence="5 6">
    <name type="scientific">Granulosicoccus antarcticus IMCC3135</name>
    <dbReference type="NCBI Taxonomy" id="1192854"/>
    <lineage>
        <taxon>Bacteria</taxon>
        <taxon>Pseudomonadati</taxon>
        <taxon>Pseudomonadota</taxon>
        <taxon>Gammaproteobacteria</taxon>
        <taxon>Chromatiales</taxon>
        <taxon>Granulosicoccaceae</taxon>
        <taxon>Granulosicoccus</taxon>
    </lineage>
</organism>
<accession>A0A2Z2NSF0</accession>
<dbReference type="InterPro" id="IPR020845">
    <property type="entry name" value="AMP-binding_CS"/>
</dbReference>
<dbReference type="GO" id="GO:0004467">
    <property type="term" value="F:long-chain fatty acid-CoA ligase activity"/>
    <property type="evidence" value="ECO:0007669"/>
    <property type="project" value="UniProtKB-EC"/>
</dbReference>
<dbReference type="EC" id="6.2.1.3" evidence="5"/>
<dbReference type="Proteomes" id="UP000250079">
    <property type="component" value="Chromosome"/>
</dbReference>
<keyword evidence="1 5" id="KW-0436">Ligase</keyword>
<dbReference type="RefSeq" id="WP_088919503.1">
    <property type="nucleotide sequence ID" value="NZ_CP018632.1"/>
</dbReference>
<evidence type="ECO:0000259" key="4">
    <source>
        <dbReference type="Pfam" id="PF00501"/>
    </source>
</evidence>
<evidence type="ECO:0000313" key="5">
    <source>
        <dbReference type="EMBL" id="ASJ74476.1"/>
    </source>
</evidence>
<dbReference type="PANTHER" id="PTHR43272">
    <property type="entry name" value="LONG-CHAIN-FATTY-ACID--COA LIGASE"/>
    <property type="match status" value="1"/>
</dbReference>
<reference evidence="5 6" key="1">
    <citation type="submission" date="2016-12" db="EMBL/GenBank/DDBJ databases">
        <authorList>
            <person name="Song W.-J."/>
            <person name="Kurnit D.M."/>
        </authorList>
    </citation>
    <scope>NUCLEOTIDE SEQUENCE [LARGE SCALE GENOMIC DNA]</scope>
    <source>
        <strain evidence="5 6">IMCC3135</strain>
    </source>
</reference>
<protein>
    <submittedName>
        <fullName evidence="5">Long-chain-fatty-acid--CoA ligase FadD15</fullName>
        <ecNumber evidence="5">6.2.1.3</ecNumber>
    </submittedName>
</protein>
<dbReference type="KEGG" id="gai:IMCC3135_22020"/>
<feature type="domain" description="AMP-dependent synthetase/ligase" evidence="4">
    <location>
        <begin position="20"/>
        <end position="432"/>
    </location>
</feature>
<evidence type="ECO:0000256" key="1">
    <source>
        <dbReference type="ARBA" id="ARBA00022598"/>
    </source>
</evidence>
<sequence>MNQLSSKENPVLDTFPKLLAANAARFPDETALREKQYGIWKSQSWSQYNSNVRSIAQGLQVLGIKPGEIVGIIGDNRPDWVAAEIAVHACQGVSLGLYRDLMEQELAYLVNYAETRIVFVEDEEQVDKFLNLEEECSCVEHIIYEDPRGVRKYDDPRLISLESLREQGEAQHKQEPASYESLVSAGNGETLAILCTTSGTTSHPKLVMLNARSVIEHCNDYLRVDPKDETDEYVSTLPLPWIMEQVYAVGMSLISRMTVNFVEESATMLSDLREIGPTFVLFPPRLWEELVATVRARMMDASWVKRTLHDHFLSKGLSGFDSNQPSALAEWGLFKALKDRLGLTNVRSAATGGAALGPDTFKFFLAMGVPLRQLYGQTELLGAYTIHSRDDVDFDTVGVPFCDAIKVRIEQPDAKGIGEIVTRHDNMFLGYYKDEVASQEDMREGWMHTGDAGYYNSAGHLVVIDRISDLATMNSGLRYSPQFIENKLKFCPYIGEAVVLGADRDYLTAMICIRYPILSKWAEKQRISFTTYTDLSSRPEAYELISEEIKRINETLPEAQRLRRFVLLYKELDADDGELTRTRKVRRKVVNQKYEDIIDAIYTDRQAIEVDTMITFQDGTQQRIQTSIVVHVLDDNKLADAREALS</sequence>
<dbReference type="Pfam" id="PF00501">
    <property type="entry name" value="AMP-binding"/>
    <property type="match status" value="1"/>
</dbReference>
<dbReference type="PANTHER" id="PTHR43272:SF32">
    <property type="entry name" value="AMP-DEPENDENT SYNTHETASE_LIGASE DOMAIN-CONTAINING PROTEIN"/>
    <property type="match status" value="1"/>
</dbReference>